<keyword evidence="2" id="KW-1185">Reference proteome</keyword>
<evidence type="ECO:0000313" key="1">
    <source>
        <dbReference type="EMBL" id="KAA1257700.1"/>
    </source>
</evidence>
<organism evidence="1 2">
    <name type="scientific">Rubripirellula obstinata</name>
    <dbReference type="NCBI Taxonomy" id="406547"/>
    <lineage>
        <taxon>Bacteria</taxon>
        <taxon>Pseudomonadati</taxon>
        <taxon>Planctomycetota</taxon>
        <taxon>Planctomycetia</taxon>
        <taxon>Pirellulales</taxon>
        <taxon>Pirellulaceae</taxon>
        <taxon>Rubripirellula</taxon>
    </lineage>
</organism>
<protein>
    <recommendedName>
        <fullName evidence="3">Cytochrome C</fullName>
    </recommendedName>
</protein>
<dbReference type="InterPro" id="IPR010980">
    <property type="entry name" value="Cyt_c/b562"/>
</dbReference>
<sequence length="322" mass="35215">MKTHQHFVIATRLVIVVALTLFTLTGIASAQNRRAPVPDVSAEQIRGIFFENLSDAFQGERPTLSSIRSASKAAQTTAIANQSKSNSGGDSGSDLWTTLISAASIEDEIKQVRLRYDALITTPGRFNSGGYLSARLELTILATLFGVIAEYGEQVRWKSHADAARDLLGRTASNCKAGSTQVYNEAKLRKGDLRDLVSGTGLAGRRGEPTEDWSGVADRSPLMEYAEMLIEKLEDDGRDAKTIQSNQSDIRRRAELLAMLGHVLTKDGIDGSGDEDYDELSHSMSDAARNVVMALERTDFENVRQGISTIRSRCDACHAEYR</sequence>
<dbReference type="Gene3D" id="1.20.120.10">
    <property type="entry name" value="Cytochrome c/b562"/>
    <property type="match status" value="1"/>
</dbReference>
<dbReference type="GO" id="GO:0005506">
    <property type="term" value="F:iron ion binding"/>
    <property type="evidence" value="ECO:0007669"/>
    <property type="project" value="InterPro"/>
</dbReference>
<dbReference type="GO" id="GO:0020037">
    <property type="term" value="F:heme binding"/>
    <property type="evidence" value="ECO:0007669"/>
    <property type="project" value="InterPro"/>
</dbReference>
<dbReference type="AlphaFoldDB" id="A0A5B1CDN1"/>
<proteinExistence type="predicted"/>
<gene>
    <name evidence="1" type="ORF">LF1_01880</name>
</gene>
<dbReference type="RefSeq" id="WP_068265832.1">
    <property type="nucleotide sequence ID" value="NZ_LWSK01000099.1"/>
</dbReference>
<dbReference type="SUPFAM" id="SSF47175">
    <property type="entry name" value="Cytochromes"/>
    <property type="match status" value="1"/>
</dbReference>
<dbReference type="InterPro" id="IPR002321">
    <property type="entry name" value="Cyt_c_II"/>
</dbReference>
<dbReference type="Proteomes" id="UP000322699">
    <property type="component" value="Unassembled WGS sequence"/>
</dbReference>
<dbReference type="GO" id="GO:0022900">
    <property type="term" value="P:electron transport chain"/>
    <property type="evidence" value="ECO:0007669"/>
    <property type="project" value="InterPro"/>
</dbReference>
<name>A0A5B1CDN1_9BACT</name>
<accession>A0A5B1CDN1</accession>
<reference evidence="1 2" key="1">
    <citation type="submission" date="2019-08" db="EMBL/GenBank/DDBJ databases">
        <title>Deep-cultivation of Planctomycetes and their phenomic and genomic characterization uncovers novel biology.</title>
        <authorList>
            <person name="Wiegand S."/>
            <person name="Jogler M."/>
            <person name="Boedeker C."/>
            <person name="Pinto D."/>
            <person name="Vollmers J."/>
            <person name="Rivas-Marin E."/>
            <person name="Kohn T."/>
            <person name="Peeters S.H."/>
            <person name="Heuer A."/>
            <person name="Rast P."/>
            <person name="Oberbeckmann S."/>
            <person name="Bunk B."/>
            <person name="Jeske O."/>
            <person name="Meyerdierks A."/>
            <person name="Storesund J.E."/>
            <person name="Kallscheuer N."/>
            <person name="Luecker S."/>
            <person name="Lage O.M."/>
            <person name="Pohl T."/>
            <person name="Merkel B.J."/>
            <person name="Hornburger P."/>
            <person name="Mueller R.-W."/>
            <person name="Bruemmer F."/>
            <person name="Labrenz M."/>
            <person name="Spormann A.M."/>
            <person name="Op Den Camp H."/>
            <person name="Overmann J."/>
            <person name="Amann R."/>
            <person name="Jetten M.S.M."/>
            <person name="Mascher T."/>
            <person name="Medema M.H."/>
            <person name="Devos D.P."/>
            <person name="Kaster A.-K."/>
            <person name="Ovreas L."/>
            <person name="Rohde M."/>
            <person name="Galperin M.Y."/>
            <person name="Jogler C."/>
        </authorList>
    </citation>
    <scope>NUCLEOTIDE SEQUENCE [LARGE SCALE GENOMIC DNA]</scope>
    <source>
        <strain evidence="1 2">LF1</strain>
    </source>
</reference>
<dbReference type="EMBL" id="VRLW01000001">
    <property type="protein sequence ID" value="KAA1257700.1"/>
    <property type="molecule type" value="Genomic_DNA"/>
</dbReference>
<comment type="caution">
    <text evidence="1">The sequence shown here is derived from an EMBL/GenBank/DDBJ whole genome shotgun (WGS) entry which is preliminary data.</text>
</comment>
<dbReference type="GO" id="GO:0009055">
    <property type="term" value="F:electron transfer activity"/>
    <property type="evidence" value="ECO:0007669"/>
    <property type="project" value="InterPro"/>
</dbReference>
<evidence type="ECO:0000313" key="2">
    <source>
        <dbReference type="Proteomes" id="UP000322699"/>
    </source>
</evidence>
<dbReference type="OrthoDB" id="290618at2"/>
<evidence type="ECO:0008006" key="3">
    <source>
        <dbReference type="Google" id="ProtNLM"/>
    </source>
</evidence>
<dbReference type="PROSITE" id="PS51009">
    <property type="entry name" value="CYTCII"/>
    <property type="match status" value="1"/>
</dbReference>